<dbReference type="OrthoDB" id="2932333at2"/>
<protein>
    <submittedName>
        <fullName evidence="1">FbpB family small basic protein</fullName>
    </submittedName>
</protein>
<evidence type="ECO:0000313" key="1">
    <source>
        <dbReference type="EMBL" id="OZU90485.1"/>
    </source>
</evidence>
<dbReference type="AlphaFoldDB" id="A0A265NFD3"/>
<reference evidence="1 2" key="1">
    <citation type="submission" date="2017-08" db="EMBL/GenBank/DDBJ databases">
        <title>Virgibacillus indicus sp. nov. and Virgibacillus profoundi sp. nov, two moderately halophilic bacteria isolated from marine sediment by using the Microfluidic Streak Plate.</title>
        <authorList>
            <person name="Xu B."/>
            <person name="Hu B."/>
            <person name="Wang J."/>
            <person name="Zhu Y."/>
            <person name="Huang L."/>
            <person name="Du W."/>
            <person name="Huang Y."/>
        </authorList>
    </citation>
    <scope>NUCLEOTIDE SEQUENCE [LARGE SCALE GENOMIC DNA]</scope>
    <source>
        <strain evidence="1 2">IO3-P2-C2</strain>
    </source>
</reference>
<dbReference type="InterPro" id="IPR025004">
    <property type="entry name" value="SenN/SenS"/>
</dbReference>
<comment type="caution">
    <text evidence="1">The sequence shown here is derived from an EMBL/GenBank/DDBJ whole genome shotgun (WGS) entry which is preliminary data.</text>
</comment>
<proteinExistence type="predicted"/>
<dbReference type="EMBL" id="NPMS01000001">
    <property type="protein sequence ID" value="OZU90485.1"/>
    <property type="molecule type" value="Genomic_DNA"/>
</dbReference>
<gene>
    <name evidence="1" type="ORF">CIL03_04885</name>
</gene>
<evidence type="ECO:0000313" key="2">
    <source>
        <dbReference type="Proteomes" id="UP000216498"/>
    </source>
</evidence>
<sequence length="50" mass="6055">MRPKTLNFDQLVNQNKQELLMDEEKVSQIEIRLEKKQTELVMKKRRGINL</sequence>
<dbReference type="Proteomes" id="UP000216498">
    <property type="component" value="Unassembled WGS sequence"/>
</dbReference>
<dbReference type="Pfam" id="PF13040">
    <property type="entry name" value="Fur_reg_FbpB"/>
    <property type="match status" value="1"/>
</dbReference>
<organism evidence="1 2">
    <name type="scientific">Virgibacillus indicus</name>
    <dbReference type="NCBI Taxonomy" id="2024554"/>
    <lineage>
        <taxon>Bacteria</taxon>
        <taxon>Bacillati</taxon>
        <taxon>Bacillota</taxon>
        <taxon>Bacilli</taxon>
        <taxon>Bacillales</taxon>
        <taxon>Bacillaceae</taxon>
        <taxon>Virgibacillus</taxon>
    </lineage>
</organism>
<keyword evidence="2" id="KW-1185">Reference proteome</keyword>
<dbReference type="RefSeq" id="WP_094884078.1">
    <property type="nucleotide sequence ID" value="NZ_NPMS01000001.1"/>
</dbReference>
<accession>A0A265NFD3</accession>
<name>A0A265NFD3_9BACI</name>